<keyword evidence="7" id="KW-1185">Reference proteome</keyword>
<dbReference type="Gene3D" id="3.40.190.10">
    <property type="entry name" value="Periplasmic binding protein-like II"/>
    <property type="match status" value="2"/>
</dbReference>
<proteinExistence type="inferred from homology"/>
<evidence type="ECO:0000256" key="4">
    <source>
        <dbReference type="ARBA" id="ARBA00023163"/>
    </source>
</evidence>
<dbReference type="InterPro" id="IPR036388">
    <property type="entry name" value="WH-like_DNA-bd_sf"/>
</dbReference>
<dbReference type="PROSITE" id="PS50931">
    <property type="entry name" value="HTH_LYSR"/>
    <property type="match status" value="1"/>
</dbReference>
<dbReference type="SUPFAM" id="SSF46785">
    <property type="entry name" value="Winged helix' DNA-binding domain"/>
    <property type="match status" value="1"/>
</dbReference>
<dbReference type="SUPFAM" id="SSF53850">
    <property type="entry name" value="Periplasmic binding protein-like II"/>
    <property type="match status" value="1"/>
</dbReference>
<keyword evidence="3" id="KW-0238">DNA-binding</keyword>
<evidence type="ECO:0000313" key="6">
    <source>
        <dbReference type="EMBL" id="POZ61932.1"/>
    </source>
</evidence>
<comment type="similarity">
    <text evidence="1">Belongs to the LysR transcriptional regulatory family.</text>
</comment>
<dbReference type="EMBL" id="PQWB01000042">
    <property type="protein sequence ID" value="POZ61932.1"/>
    <property type="molecule type" value="Genomic_DNA"/>
</dbReference>
<dbReference type="AlphaFoldDB" id="A0A2S5DG31"/>
<gene>
    <name evidence="6" type="ORF">C2I19_11110</name>
</gene>
<dbReference type="Pfam" id="PF00126">
    <property type="entry name" value="HTH_1"/>
    <property type="match status" value="1"/>
</dbReference>
<accession>A0A2S5DG31</accession>
<dbReference type="RefSeq" id="WP_103902761.1">
    <property type="nucleotide sequence ID" value="NZ_PQWB01000042.1"/>
</dbReference>
<dbReference type="OrthoDB" id="6555293at2"/>
<organism evidence="6 7">
    <name type="scientific">Chromobacterium alticapitis</name>
    <dbReference type="NCBI Taxonomy" id="2073169"/>
    <lineage>
        <taxon>Bacteria</taxon>
        <taxon>Pseudomonadati</taxon>
        <taxon>Pseudomonadota</taxon>
        <taxon>Betaproteobacteria</taxon>
        <taxon>Neisseriales</taxon>
        <taxon>Chromobacteriaceae</taxon>
        <taxon>Chromobacterium</taxon>
    </lineage>
</organism>
<name>A0A2S5DG31_9NEIS</name>
<dbReference type="GO" id="GO:0003700">
    <property type="term" value="F:DNA-binding transcription factor activity"/>
    <property type="evidence" value="ECO:0007669"/>
    <property type="project" value="InterPro"/>
</dbReference>
<reference evidence="7" key="1">
    <citation type="submission" date="2018-02" db="EMBL/GenBank/DDBJ databases">
        <authorList>
            <person name="O'Hara-Hanley K."/>
            <person name="Soby S."/>
        </authorList>
    </citation>
    <scope>NUCLEOTIDE SEQUENCE [LARGE SCALE GENOMIC DNA]</scope>
    <source>
        <strain evidence="7">MWU14-2602</strain>
    </source>
</reference>
<dbReference type="Gene3D" id="1.10.10.10">
    <property type="entry name" value="Winged helix-like DNA-binding domain superfamily/Winged helix DNA-binding domain"/>
    <property type="match status" value="1"/>
</dbReference>
<dbReference type="PANTHER" id="PTHR30579">
    <property type="entry name" value="TRANSCRIPTIONAL REGULATOR"/>
    <property type="match status" value="1"/>
</dbReference>
<dbReference type="InterPro" id="IPR005119">
    <property type="entry name" value="LysR_subst-bd"/>
</dbReference>
<sequence length="308" mass="32798">MRKPLFDLDALHSFACGVELGSFARAAERLHRSTSAVSAQLKKLEEQAGAPILQKNGRGLTPTPAGETLLSYARRLLELNDEALQAVRGAALSGGARLGLAEDFGEGMLPHVLGRFARACPEVHVEVRVGRSLELQRALQAGQLDLALLWSDGSPWPHQDQLGQIPLHWIAPAGPPPQADGRSLPLVLFDAPCLVRRLACDALDQAGRPWRIAVSGSSLAGLWSAVRAGLGISARSALGLPADLQPLPPAFAGLPPLPRLELALRCAQTPLPPQAEQLRRILLDSLEARVVQALDRPGVEANAANDDN</sequence>
<evidence type="ECO:0000313" key="7">
    <source>
        <dbReference type="Proteomes" id="UP000237082"/>
    </source>
</evidence>
<keyword evidence="4" id="KW-0804">Transcription</keyword>
<evidence type="ECO:0000256" key="2">
    <source>
        <dbReference type="ARBA" id="ARBA00023015"/>
    </source>
</evidence>
<dbReference type="Pfam" id="PF03466">
    <property type="entry name" value="LysR_substrate"/>
    <property type="match status" value="1"/>
</dbReference>
<dbReference type="GO" id="GO:0003677">
    <property type="term" value="F:DNA binding"/>
    <property type="evidence" value="ECO:0007669"/>
    <property type="project" value="UniProtKB-KW"/>
</dbReference>
<evidence type="ECO:0000256" key="1">
    <source>
        <dbReference type="ARBA" id="ARBA00009437"/>
    </source>
</evidence>
<dbReference type="InterPro" id="IPR000847">
    <property type="entry name" value="LysR_HTH_N"/>
</dbReference>
<keyword evidence="2" id="KW-0805">Transcription regulation</keyword>
<evidence type="ECO:0000256" key="3">
    <source>
        <dbReference type="ARBA" id="ARBA00023125"/>
    </source>
</evidence>
<dbReference type="InterPro" id="IPR036390">
    <property type="entry name" value="WH_DNA-bd_sf"/>
</dbReference>
<protein>
    <submittedName>
        <fullName evidence="6">LysR family transcriptional regulator</fullName>
    </submittedName>
</protein>
<dbReference type="PANTHER" id="PTHR30579:SF7">
    <property type="entry name" value="HTH-TYPE TRANSCRIPTIONAL REGULATOR LRHA-RELATED"/>
    <property type="match status" value="1"/>
</dbReference>
<feature type="domain" description="HTH lysR-type" evidence="5">
    <location>
        <begin position="6"/>
        <end position="63"/>
    </location>
</feature>
<evidence type="ECO:0000259" key="5">
    <source>
        <dbReference type="PROSITE" id="PS50931"/>
    </source>
</evidence>
<dbReference type="FunFam" id="1.10.10.10:FF:000001">
    <property type="entry name" value="LysR family transcriptional regulator"/>
    <property type="match status" value="1"/>
</dbReference>
<comment type="caution">
    <text evidence="6">The sequence shown here is derived from an EMBL/GenBank/DDBJ whole genome shotgun (WGS) entry which is preliminary data.</text>
</comment>
<dbReference type="Proteomes" id="UP000237082">
    <property type="component" value="Unassembled WGS sequence"/>
</dbReference>
<dbReference type="InterPro" id="IPR050176">
    <property type="entry name" value="LTTR"/>
</dbReference>